<keyword evidence="5 6" id="KW-0411">Iron-sulfur</keyword>
<dbReference type="Gene3D" id="3.30.70.20">
    <property type="match status" value="2"/>
</dbReference>
<dbReference type="InterPro" id="IPR004496">
    <property type="entry name" value="NapF"/>
</dbReference>
<dbReference type="NCBIfam" id="TIGR00402">
    <property type="entry name" value="napF"/>
    <property type="match status" value="1"/>
</dbReference>
<feature type="binding site" evidence="6">
    <location>
        <position position="74"/>
    </location>
    <ligand>
        <name>[4Fe-4S] cluster</name>
        <dbReference type="ChEBI" id="CHEBI:49883"/>
        <label>2</label>
    </ligand>
</feature>
<protein>
    <recommendedName>
        <fullName evidence="6">Ferredoxin-type protein NapF</fullName>
    </recommendedName>
</protein>
<dbReference type="AlphaFoldDB" id="A0A809R3C7"/>
<evidence type="ECO:0000256" key="1">
    <source>
        <dbReference type="ARBA" id="ARBA00022485"/>
    </source>
</evidence>
<evidence type="ECO:0000256" key="3">
    <source>
        <dbReference type="ARBA" id="ARBA00022737"/>
    </source>
</evidence>
<name>A0A809R3C7_9PROT</name>
<dbReference type="InterPro" id="IPR050572">
    <property type="entry name" value="Fe-S_Ferredoxin"/>
</dbReference>
<dbReference type="GO" id="GO:0005737">
    <property type="term" value="C:cytoplasm"/>
    <property type="evidence" value="ECO:0007669"/>
    <property type="project" value="UniProtKB-SubCell"/>
</dbReference>
<reference evidence="8" key="1">
    <citation type="journal article" name="DNA Res.">
        <title>The physiological potential of anammox bacteria as revealed by their core genome structure.</title>
        <authorList>
            <person name="Okubo T."/>
            <person name="Toyoda A."/>
            <person name="Fukuhara K."/>
            <person name="Uchiyama I."/>
            <person name="Harigaya Y."/>
            <person name="Kuroiwa M."/>
            <person name="Suzuki T."/>
            <person name="Murakami Y."/>
            <person name="Suwa Y."/>
            <person name="Takami H."/>
        </authorList>
    </citation>
    <scope>NUCLEOTIDE SEQUENCE</scope>
    <source>
        <strain evidence="8">317325-3</strain>
    </source>
</reference>
<feature type="binding site" evidence="6">
    <location>
        <position position="141"/>
    </location>
    <ligand>
        <name>[4Fe-4S] cluster</name>
        <dbReference type="ChEBI" id="CHEBI:49883"/>
        <label>3</label>
    </ligand>
</feature>
<evidence type="ECO:0000256" key="4">
    <source>
        <dbReference type="ARBA" id="ARBA00023004"/>
    </source>
</evidence>
<dbReference type="InterPro" id="IPR017896">
    <property type="entry name" value="4Fe4S_Fe-S-bd"/>
</dbReference>
<feature type="binding site" evidence="6">
    <location>
        <position position="144"/>
    </location>
    <ligand>
        <name>[4Fe-4S] cluster</name>
        <dbReference type="ChEBI" id="CHEBI:49883"/>
        <label>3</label>
    </ligand>
</feature>
<feature type="binding site" evidence="6">
    <location>
        <position position="147"/>
    </location>
    <ligand>
        <name>[4Fe-4S] cluster</name>
        <dbReference type="ChEBI" id="CHEBI:49883"/>
        <label>3</label>
    </ligand>
</feature>
<dbReference type="Pfam" id="PF12838">
    <property type="entry name" value="Fer4_7"/>
    <property type="match status" value="2"/>
</dbReference>
<dbReference type="EMBL" id="AP021857">
    <property type="protein sequence ID" value="BBO22103.1"/>
    <property type="molecule type" value="Genomic_DNA"/>
</dbReference>
<dbReference type="InterPro" id="IPR017900">
    <property type="entry name" value="4Fe4S_Fe_S_CS"/>
</dbReference>
<feature type="binding site" evidence="6">
    <location>
        <position position="42"/>
    </location>
    <ligand>
        <name>[4Fe-4S] cluster</name>
        <dbReference type="ChEBI" id="CHEBI:49883"/>
        <label>1</label>
    </ligand>
</feature>
<dbReference type="PROSITE" id="PS51318">
    <property type="entry name" value="TAT"/>
    <property type="match status" value="1"/>
</dbReference>
<feature type="binding site" evidence="6">
    <location>
        <position position="39"/>
    </location>
    <ligand>
        <name>[4Fe-4S] cluster</name>
        <dbReference type="ChEBI" id="CHEBI:49883"/>
        <label>1</label>
    </ligand>
</feature>
<dbReference type="GO" id="GO:0046872">
    <property type="term" value="F:metal ion binding"/>
    <property type="evidence" value="ECO:0007669"/>
    <property type="project" value="UniProtKB-KW"/>
</dbReference>
<evidence type="ECO:0000259" key="7">
    <source>
        <dbReference type="PROSITE" id="PS51379"/>
    </source>
</evidence>
<keyword evidence="6" id="KW-0963">Cytoplasm</keyword>
<feature type="binding site" evidence="6">
    <location>
        <position position="151"/>
    </location>
    <ligand>
        <name>[4Fe-4S] cluster</name>
        <dbReference type="ChEBI" id="CHEBI:49883"/>
        <label>3</label>
    </ligand>
</feature>
<dbReference type="PROSITE" id="PS00198">
    <property type="entry name" value="4FE4S_FER_1"/>
    <property type="match status" value="1"/>
</dbReference>
<sequence>MADISRRRFLRGDFSGSRSAPRPPWARAEAAFAAACTRCRDCVNACPQRILVLDGAGRPTVDFGRGECTFCGKCVEACTPRALERREGAPPWQRKALIEGACLAMANVVCRACGDACPERAIRFRPKPMAAAQPEVIGALCTGCGACVAPCPARAVRIA</sequence>
<keyword evidence="3 6" id="KW-0677">Repeat</keyword>
<comment type="cofactor">
    <cofactor evidence="6">
        <name>[4Fe-4S] cluster</name>
        <dbReference type="ChEBI" id="CHEBI:49883"/>
    </cofactor>
</comment>
<evidence type="ECO:0000256" key="5">
    <source>
        <dbReference type="ARBA" id="ARBA00023014"/>
    </source>
</evidence>
<comment type="similarity">
    <text evidence="6">Belongs to the NapF family.</text>
</comment>
<evidence type="ECO:0000313" key="8">
    <source>
        <dbReference type="EMBL" id="BBO22103.1"/>
    </source>
</evidence>
<dbReference type="InterPro" id="IPR006311">
    <property type="entry name" value="TAT_signal"/>
</dbReference>
<evidence type="ECO:0000256" key="2">
    <source>
        <dbReference type="ARBA" id="ARBA00022723"/>
    </source>
</evidence>
<feature type="binding site" evidence="6">
    <location>
        <position position="46"/>
    </location>
    <ligand>
        <name>[4Fe-4S] cluster</name>
        <dbReference type="ChEBI" id="CHEBI:49883"/>
        <label>1</label>
    </ligand>
</feature>
<accession>A0A809R3C7</accession>
<dbReference type="PROSITE" id="PS51379">
    <property type="entry name" value="4FE4S_FER_2"/>
    <property type="match status" value="3"/>
</dbReference>
<evidence type="ECO:0000313" key="9">
    <source>
        <dbReference type="Proteomes" id="UP000662914"/>
    </source>
</evidence>
<dbReference type="SUPFAM" id="SSF54862">
    <property type="entry name" value="4Fe-4S ferredoxins"/>
    <property type="match status" value="1"/>
</dbReference>
<keyword evidence="1 6" id="KW-0004">4Fe-4S</keyword>
<dbReference type="PANTHER" id="PTHR43687:SF1">
    <property type="entry name" value="FERREDOXIN III"/>
    <property type="match status" value="1"/>
</dbReference>
<feature type="domain" description="4Fe-4S ferredoxin-type" evidence="7">
    <location>
        <begin position="132"/>
        <end position="159"/>
    </location>
</feature>
<keyword evidence="4 6" id="KW-0408">Iron</keyword>
<gene>
    <name evidence="6" type="primary">napF</name>
    <name evidence="8" type="ORF">DSYM_28020</name>
</gene>
<dbReference type="HAMAP" id="MF_02201">
    <property type="entry name" value="NapF"/>
    <property type="match status" value="1"/>
</dbReference>
<dbReference type="GO" id="GO:0051539">
    <property type="term" value="F:4 iron, 4 sulfur cluster binding"/>
    <property type="evidence" value="ECO:0007669"/>
    <property type="project" value="UniProtKB-UniRule"/>
</dbReference>
<comment type="subunit">
    <text evidence="6">Interacts with the cytoplasmic NapA precursor.</text>
</comment>
<comment type="function">
    <text evidence="6">Could be involved in the maturation of NapA, the catalytic subunit of the periplasmic nitrate reductase, before its export into the periplasm.</text>
</comment>
<feature type="binding site" evidence="6">
    <location>
        <position position="71"/>
    </location>
    <ligand>
        <name>[4Fe-4S] cluster</name>
        <dbReference type="ChEBI" id="CHEBI:49883"/>
        <label>2</label>
    </ligand>
</feature>
<feature type="binding site" evidence="6">
    <location>
        <position position="78"/>
    </location>
    <ligand>
        <name>[4Fe-4S] cluster</name>
        <dbReference type="ChEBI" id="CHEBI:49883"/>
        <label>2</label>
    </ligand>
</feature>
<organism evidence="8 9">
    <name type="scientific">Candidatus Desulfobacillus denitrificans</name>
    <dbReference type="NCBI Taxonomy" id="2608985"/>
    <lineage>
        <taxon>Bacteria</taxon>
        <taxon>Pseudomonadati</taxon>
        <taxon>Pseudomonadota</taxon>
        <taxon>Betaproteobacteria</taxon>
        <taxon>Candidatus Desulfobacillus</taxon>
    </lineage>
</organism>
<feature type="domain" description="4Fe-4S ferredoxin-type" evidence="7">
    <location>
        <begin position="26"/>
        <end position="56"/>
    </location>
</feature>
<dbReference type="PANTHER" id="PTHR43687">
    <property type="entry name" value="ADENYLYLSULFATE REDUCTASE, BETA SUBUNIT"/>
    <property type="match status" value="1"/>
</dbReference>
<dbReference type="CDD" id="cd10564">
    <property type="entry name" value="NapF_like"/>
    <property type="match status" value="1"/>
</dbReference>
<comment type="subcellular location">
    <subcellularLocation>
        <location evidence="6">Cytoplasm</location>
    </subcellularLocation>
</comment>
<feature type="domain" description="4Fe-4S ferredoxin-type" evidence="7">
    <location>
        <begin position="57"/>
        <end position="88"/>
    </location>
</feature>
<dbReference type="KEGG" id="ddz:DSYM_28020"/>
<feature type="binding site" evidence="6">
    <location>
        <position position="36"/>
    </location>
    <ligand>
        <name>[4Fe-4S] cluster</name>
        <dbReference type="ChEBI" id="CHEBI:49883"/>
        <label>1</label>
    </ligand>
</feature>
<evidence type="ECO:0000256" key="6">
    <source>
        <dbReference type="HAMAP-Rule" id="MF_02201"/>
    </source>
</evidence>
<dbReference type="Proteomes" id="UP000662914">
    <property type="component" value="Chromosome"/>
</dbReference>
<keyword evidence="2 6" id="KW-0479">Metal-binding</keyword>
<proteinExistence type="inferred from homology"/>
<feature type="binding site" evidence="6">
    <location>
        <position position="68"/>
    </location>
    <ligand>
        <name>[4Fe-4S] cluster</name>
        <dbReference type="ChEBI" id="CHEBI:49883"/>
        <label>2</label>
    </ligand>
</feature>